<evidence type="ECO:0000313" key="11">
    <source>
        <dbReference type="EMBL" id="CEL96649.1"/>
    </source>
</evidence>
<keyword evidence="6" id="KW-0811">Translocation</keyword>
<feature type="signal peptide" evidence="10">
    <location>
        <begin position="1"/>
        <end position="17"/>
    </location>
</feature>
<feature type="compositionally biased region" description="Low complexity" evidence="9">
    <location>
        <begin position="232"/>
        <end position="245"/>
    </location>
</feature>
<keyword evidence="8" id="KW-0175">Coiled coil</keyword>
<proteinExistence type="predicted"/>
<comment type="subcellular location">
    <subcellularLocation>
        <location evidence="1">Membrane</location>
        <topology evidence="1">Single-pass membrane protein</topology>
    </subcellularLocation>
</comment>
<dbReference type="EMBL" id="CDMY01000243">
    <property type="protein sequence ID" value="CEL96649.1"/>
    <property type="molecule type" value="Genomic_DNA"/>
</dbReference>
<organism evidence="11 12">
    <name type="scientific">Vitrella brassicaformis (strain CCMP3155)</name>
    <dbReference type="NCBI Taxonomy" id="1169540"/>
    <lineage>
        <taxon>Eukaryota</taxon>
        <taxon>Sar</taxon>
        <taxon>Alveolata</taxon>
        <taxon>Colpodellida</taxon>
        <taxon>Vitrellaceae</taxon>
        <taxon>Vitrella</taxon>
    </lineage>
</organism>
<protein>
    <recommendedName>
        <fullName evidence="13">Sec-independent protein translocase protein TatB</fullName>
    </recommendedName>
</protein>
<evidence type="ECO:0008006" key="13">
    <source>
        <dbReference type="Google" id="ProtNLM"/>
    </source>
</evidence>
<evidence type="ECO:0000256" key="8">
    <source>
        <dbReference type="SAM" id="Coils"/>
    </source>
</evidence>
<feature type="compositionally biased region" description="Low complexity" evidence="9">
    <location>
        <begin position="319"/>
        <end position="328"/>
    </location>
</feature>
<dbReference type="Proteomes" id="UP000041254">
    <property type="component" value="Unassembled WGS sequence"/>
</dbReference>
<accession>A0A0G4EJF4</accession>
<keyword evidence="12" id="KW-1185">Reference proteome</keyword>
<dbReference type="VEuPathDB" id="CryptoDB:Vbra_7629"/>
<evidence type="ECO:0000256" key="3">
    <source>
        <dbReference type="ARBA" id="ARBA00022692"/>
    </source>
</evidence>
<dbReference type="Pfam" id="PF02416">
    <property type="entry name" value="TatA_B_E"/>
    <property type="match status" value="1"/>
</dbReference>
<evidence type="ECO:0000256" key="9">
    <source>
        <dbReference type="SAM" id="MobiDB-lite"/>
    </source>
</evidence>
<feature type="region of interest" description="Disordered" evidence="9">
    <location>
        <begin position="298"/>
        <end position="343"/>
    </location>
</feature>
<dbReference type="InParanoid" id="A0A0G4EJF4"/>
<sequence>MLTLLALPVVFALSCEAFVPLAPLHPSLSQRDSSFAGLQSRRIAVDRRRPSPSRGRSTALRMELPFNLGSQEVIVLVIAASFLLGPKDAIRLAQSVGDVVNQLRGIATEATTQFTRSLETSLEVEEERKRKIERRRRKMEMLDMPEDFDFADPLYPSQLSAPNDTSAPLSSLSAPVASAAAAAAAPGRSQLDVNDWNQKVLDREAAQRAVDEALNRTKTVTASAEGGRGDEGSPVSVAVGSPSSSSGGGGQPHGADIWPEDELLDALSQLEETKAKAIQLMEDEFGRQKSRLEELRRRRREELANRPTFPPPTLELNASPSSSGTGSSSERRQGVGTGGSQTG</sequence>
<dbReference type="InterPro" id="IPR003369">
    <property type="entry name" value="TatA/B/E"/>
</dbReference>
<name>A0A0G4EJF4_VITBC</name>
<evidence type="ECO:0000256" key="1">
    <source>
        <dbReference type="ARBA" id="ARBA00004167"/>
    </source>
</evidence>
<evidence type="ECO:0000256" key="6">
    <source>
        <dbReference type="ARBA" id="ARBA00023010"/>
    </source>
</evidence>
<keyword evidence="4" id="KW-0653">Protein transport</keyword>
<gene>
    <name evidence="11" type="ORF">Vbra_7629</name>
</gene>
<keyword evidence="2" id="KW-0813">Transport</keyword>
<dbReference type="AlphaFoldDB" id="A0A0G4EJF4"/>
<feature type="chain" id="PRO_5005187408" description="Sec-independent protein translocase protein TatB" evidence="10">
    <location>
        <begin position="18"/>
        <end position="343"/>
    </location>
</feature>
<keyword evidence="10" id="KW-0732">Signal</keyword>
<feature type="coiled-coil region" evidence="8">
    <location>
        <begin position="115"/>
        <end position="142"/>
    </location>
</feature>
<keyword evidence="5" id="KW-1133">Transmembrane helix</keyword>
<evidence type="ECO:0000256" key="7">
    <source>
        <dbReference type="ARBA" id="ARBA00023136"/>
    </source>
</evidence>
<keyword evidence="7" id="KW-0472">Membrane</keyword>
<feature type="region of interest" description="Disordered" evidence="9">
    <location>
        <begin position="218"/>
        <end position="262"/>
    </location>
</feature>
<evidence type="ECO:0000313" key="12">
    <source>
        <dbReference type="Proteomes" id="UP000041254"/>
    </source>
</evidence>
<reference evidence="11 12" key="1">
    <citation type="submission" date="2014-11" db="EMBL/GenBank/DDBJ databases">
        <authorList>
            <person name="Zhu J."/>
            <person name="Qi W."/>
            <person name="Song R."/>
        </authorList>
    </citation>
    <scope>NUCLEOTIDE SEQUENCE [LARGE SCALE GENOMIC DNA]</scope>
</reference>
<evidence type="ECO:0000256" key="5">
    <source>
        <dbReference type="ARBA" id="ARBA00022989"/>
    </source>
</evidence>
<evidence type="ECO:0000256" key="4">
    <source>
        <dbReference type="ARBA" id="ARBA00022927"/>
    </source>
</evidence>
<evidence type="ECO:0000256" key="10">
    <source>
        <dbReference type="SAM" id="SignalP"/>
    </source>
</evidence>
<keyword evidence="3" id="KW-0812">Transmembrane</keyword>
<evidence type="ECO:0000256" key="2">
    <source>
        <dbReference type="ARBA" id="ARBA00022448"/>
    </source>
</evidence>